<dbReference type="OrthoDB" id="2245989at2759"/>
<gene>
    <name evidence="2" type="ORF">BS50DRAFT_494393</name>
</gene>
<name>A0A2T2NP78_CORCC</name>
<feature type="non-terminal residue" evidence="2">
    <location>
        <position position="1"/>
    </location>
</feature>
<proteinExistence type="predicted"/>
<evidence type="ECO:0000313" key="3">
    <source>
        <dbReference type="Proteomes" id="UP000240883"/>
    </source>
</evidence>
<evidence type="ECO:0000256" key="1">
    <source>
        <dbReference type="SAM" id="MobiDB-lite"/>
    </source>
</evidence>
<accession>A0A2T2NP78</accession>
<organism evidence="2 3">
    <name type="scientific">Corynespora cassiicola Philippines</name>
    <dbReference type="NCBI Taxonomy" id="1448308"/>
    <lineage>
        <taxon>Eukaryota</taxon>
        <taxon>Fungi</taxon>
        <taxon>Dikarya</taxon>
        <taxon>Ascomycota</taxon>
        <taxon>Pezizomycotina</taxon>
        <taxon>Dothideomycetes</taxon>
        <taxon>Pleosporomycetidae</taxon>
        <taxon>Pleosporales</taxon>
        <taxon>Corynesporascaceae</taxon>
        <taxon>Corynespora</taxon>
    </lineage>
</organism>
<keyword evidence="3" id="KW-1185">Reference proteome</keyword>
<dbReference type="Pfam" id="PF11905">
    <property type="entry name" value="DUF3425"/>
    <property type="match status" value="1"/>
</dbReference>
<dbReference type="EMBL" id="KZ678135">
    <property type="protein sequence ID" value="PSN66878.1"/>
    <property type="molecule type" value="Genomic_DNA"/>
</dbReference>
<feature type="compositionally biased region" description="Basic and acidic residues" evidence="1">
    <location>
        <begin position="10"/>
        <end position="22"/>
    </location>
</feature>
<evidence type="ECO:0000313" key="2">
    <source>
        <dbReference type="EMBL" id="PSN66878.1"/>
    </source>
</evidence>
<dbReference type="AlphaFoldDB" id="A0A2T2NP78"/>
<feature type="compositionally biased region" description="Low complexity" evidence="1">
    <location>
        <begin position="87"/>
        <end position="98"/>
    </location>
</feature>
<dbReference type="PANTHER" id="PTHR38116:SF1">
    <property type="entry name" value="BZIP DOMAIN-CONTAINING PROTEIN"/>
    <property type="match status" value="1"/>
</dbReference>
<dbReference type="InterPro" id="IPR021833">
    <property type="entry name" value="DUF3425"/>
</dbReference>
<feature type="region of interest" description="Disordered" evidence="1">
    <location>
        <begin position="63"/>
        <end position="102"/>
    </location>
</feature>
<protein>
    <submittedName>
        <fullName evidence="2">Uncharacterized protein</fullName>
    </submittedName>
</protein>
<dbReference type="Proteomes" id="UP000240883">
    <property type="component" value="Unassembled WGS sequence"/>
</dbReference>
<feature type="region of interest" description="Disordered" evidence="1">
    <location>
        <begin position="1"/>
        <end position="29"/>
    </location>
</feature>
<reference evidence="2 3" key="1">
    <citation type="journal article" date="2018" name="Front. Microbiol.">
        <title>Genome-Wide Analysis of Corynespora cassiicola Leaf Fall Disease Putative Effectors.</title>
        <authorList>
            <person name="Lopez D."/>
            <person name="Ribeiro S."/>
            <person name="Label P."/>
            <person name="Fumanal B."/>
            <person name="Venisse J.S."/>
            <person name="Kohler A."/>
            <person name="de Oliveira R.R."/>
            <person name="Labutti K."/>
            <person name="Lipzen A."/>
            <person name="Lail K."/>
            <person name="Bauer D."/>
            <person name="Ohm R.A."/>
            <person name="Barry K.W."/>
            <person name="Spatafora J."/>
            <person name="Grigoriev I.V."/>
            <person name="Martin F.M."/>
            <person name="Pujade-Renaud V."/>
        </authorList>
    </citation>
    <scope>NUCLEOTIDE SEQUENCE [LARGE SCALE GENOMIC DNA]</scope>
    <source>
        <strain evidence="2 3">Philippines</strain>
    </source>
</reference>
<dbReference type="PANTHER" id="PTHR38116">
    <property type="entry name" value="CHROMOSOME 7, WHOLE GENOME SHOTGUN SEQUENCE"/>
    <property type="match status" value="1"/>
</dbReference>
<sequence>DAAARRRQRLQGELDRHNRPCTEEEAAEPYKSASIQSVFRIRQYSSAQKLTGVRVYIHVGNRRRGKNTDDSVASTKKRKRDEAQDDSLSSSTGVSAVSNQCPGASSRIRKVMESFAQHAQERFAQGSPALEHLPMLLQYNVDAALRRNADVLGMSDLWLQYEAISPFNKPNTPSGVTVSPSITDWPTSLLPTPLQAMIEHHPWIDLFPLPRMRDNILRAIQEPGICDEDDLCYDVCQYGDPDEKCVLIVWGSPWDPRAWEASLDFLKKWGWLLFGCVEMIEATNYWRAKRGERPLTLREVSDAMTQSVPKSLRKSAL</sequence>